<keyword evidence="1" id="KW-0812">Transmembrane</keyword>
<dbReference type="HOGENOM" id="CLU_1518805_0_0_1"/>
<gene>
    <name evidence="2" type="ORF">M422DRAFT_260411</name>
</gene>
<dbReference type="Proteomes" id="UP000054279">
    <property type="component" value="Unassembled WGS sequence"/>
</dbReference>
<organism evidence="2 3">
    <name type="scientific">Sphaerobolus stellatus (strain SS14)</name>
    <dbReference type="NCBI Taxonomy" id="990650"/>
    <lineage>
        <taxon>Eukaryota</taxon>
        <taxon>Fungi</taxon>
        <taxon>Dikarya</taxon>
        <taxon>Basidiomycota</taxon>
        <taxon>Agaricomycotina</taxon>
        <taxon>Agaricomycetes</taxon>
        <taxon>Phallomycetidae</taxon>
        <taxon>Geastrales</taxon>
        <taxon>Sphaerobolaceae</taxon>
        <taxon>Sphaerobolus</taxon>
    </lineage>
</organism>
<name>A0A0C9U2I8_SPHS4</name>
<reference evidence="2 3" key="1">
    <citation type="submission" date="2014-06" db="EMBL/GenBank/DDBJ databases">
        <title>Evolutionary Origins and Diversification of the Mycorrhizal Mutualists.</title>
        <authorList>
            <consortium name="DOE Joint Genome Institute"/>
            <consortium name="Mycorrhizal Genomics Consortium"/>
            <person name="Kohler A."/>
            <person name="Kuo A."/>
            <person name="Nagy L.G."/>
            <person name="Floudas D."/>
            <person name="Copeland A."/>
            <person name="Barry K.W."/>
            <person name="Cichocki N."/>
            <person name="Veneault-Fourrey C."/>
            <person name="LaButti K."/>
            <person name="Lindquist E.A."/>
            <person name="Lipzen A."/>
            <person name="Lundell T."/>
            <person name="Morin E."/>
            <person name="Murat C."/>
            <person name="Riley R."/>
            <person name="Ohm R."/>
            <person name="Sun H."/>
            <person name="Tunlid A."/>
            <person name="Henrissat B."/>
            <person name="Grigoriev I.V."/>
            <person name="Hibbett D.S."/>
            <person name="Martin F."/>
        </authorList>
    </citation>
    <scope>NUCLEOTIDE SEQUENCE [LARGE SCALE GENOMIC DNA]</scope>
    <source>
        <strain evidence="2 3">SS14</strain>
    </source>
</reference>
<protein>
    <submittedName>
        <fullName evidence="2">Uncharacterized protein</fullName>
    </submittedName>
</protein>
<feature type="transmembrane region" description="Helical" evidence="1">
    <location>
        <begin position="20"/>
        <end position="37"/>
    </location>
</feature>
<dbReference type="AlphaFoldDB" id="A0A0C9U2I8"/>
<evidence type="ECO:0000313" key="2">
    <source>
        <dbReference type="EMBL" id="KIJ37028.1"/>
    </source>
</evidence>
<keyword evidence="3" id="KW-1185">Reference proteome</keyword>
<dbReference type="EMBL" id="KN837172">
    <property type="protein sequence ID" value="KIJ37028.1"/>
    <property type="molecule type" value="Genomic_DNA"/>
</dbReference>
<accession>A0A0C9U2I8</accession>
<dbReference type="OrthoDB" id="1743579at2759"/>
<evidence type="ECO:0000256" key="1">
    <source>
        <dbReference type="SAM" id="Phobius"/>
    </source>
</evidence>
<keyword evidence="1" id="KW-1133">Transmembrane helix</keyword>
<proteinExistence type="predicted"/>
<evidence type="ECO:0000313" key="3">
    <source>
        <dbReference type="Proteomes" id="UP000054279"/>
    </source>
</evidence>
<keyword evidence="1" id="KW-0472">Membrane</keyword>
<sequence length="177" mass="19389">MQILRLQSAIQTKHTLNVNWITLCIMGFNVSALISAFPSAASVNPARWGGLDPGYISGPSEESRLIFYGTPDTFNPSMPQLDFLTEDVGSIWILAQILNSNTPTRFRGPVTSIVGALDGSQCFPCDQPTLQAREKVFFPNADLKVIIVPESGHDINFHFAAANVFPMMLDLFKAATK</sequence>